<dbReference type="PANTHER" id="PTHR46696:SF1">
    <property type="entry name" value="CYTOCHROME P450 YJIB-RELATED"/>
    <property type="match status" value="1"/>
</dbReference>
<proteinExistence type="inferred from homology"/>
<dbReference type="RefSeq" id="WP_157421149.1">
    <property type="nucleotide sequence ID" value="NZ_CP014859.1"/>
</dbReference>
<name>A0AAC9HRU3_9PSEU</name>
<feature type="region of interest" description="Disordered" evidence="2">
    <location>
        <begin position="1"/>
        <end position="73"/>
    </location>
</feature>
<dbReference type="GO" id="GO:0005506">
    <property type="term" value="F:iron ion binding"/>
    <property type="evidence" value="ECO:0007669"/>
    <property type="project" value="InterPro"/>
</dbReference>
<evidence type="ECO:0000313" key="4">
    <source>
        <dbReference type="Proteomes" id="UP000095210"/>
    </source>
</evidence>
<evidence type="ECO:0000313" key="3">
    <source>
        <dbReference type="EMBL" id="AOS64223.1"/>
    </source>
</evidence>
<dbReference type="InterPro" id="IPR017972">
    <property type="entry name" value="Cyt_P450_CS"/>
</dbReference>
<comment type="similarity">
    <text evidence="1">Belongs to the cytochrome P450 family.</text>
</comment>
<dbReference type="InterPro" id="IPR036396">
    <property type="entry name" value="Cyt_P450_sf"/>
</dbReference>
<feature type="compositionally biased region" description="Polar residues" evidence="2">
    <location>
        <begin position="28"/>
        <end position="38"/>
    </location>
</feature>
<dbReference type="CDD" id="cd20623">
    <property type="entry name" value="CYP_unk"/>
    <property type="match status" value="1"/>
</dbReference>
<protein>
    <submittedName>
        <fullName evidence="3">Cytochrome P450</fullName>
    </submittedName>
</protein>
<accession>A0AAC9HRU3</accession>
<dbReference type="PRINTS" id="PR00359">
    <property type="entry name" value="BP450"/>
</dbReference>
<sequence length="519" mass="55702">MTTTDPAGQALPPTANPGSPTGCPVHAGTSSRSESSTIPRPPDRAGRPMSRATDSGATPFPPAPPTAAAPAHAPTPLYSQRFAADPATVYRELRDQGPTALVELSPGVPATLVTGYEAALAVLRDPESFPRDPRRWQQTVPSDCPVLPMLMYRHSAVFNDGAEHERLRATITDGLSRIEPTTLREYVERSADTLLDDIAERGEADLLAEYARLLPILVFNQLLNCPPQLSGQLVRSLASMFEGGPDAAQANNELGHCTLELIALRKENPGSDLLSWLIAHPAQLTTEELAHQIPLLLAAGIEPVQNLIANVLRLLLSDDRFAGDLSNGSLPVEDALVEILWTDPPMANYAASHPTRDVELPDGTVIPAGRPVLISFAAANTDPTTSIEHGVGNRAHLAWSAGPHACPGQSPARIIASLAIEKVLDRLPDLELVVPAEDLTWRPGPFHRALTALPVRFPPVVEQPEAPDAGRGDGSPWRRTSVPTPAGPGMAPAGTREPWLSDSNAPRWLNSLRRWWRGQ</sequence>
<dbReference type="InterPro" id="IPR002397">
    <property type="entry name" value="Cyt_P450_B"/>
</dbReference>
<keyword evidence="4" id="KW-1185">Reference proteome</keyword>
<feature type="region of interest" description="Disordered" evidence="2">
    <location>
        <begin position="461"/>
        <end position="502"/>
    </location>
</feature>
<dbReference type="EMBL" id="CP014859">
    <property type="protein sequence ID" value="AOS64223.1"/>
    <property type="molecule type" value="Genomic_DNA"/>
</dbReference>
<dbReference type="KEGG" id="ahm:TL08_17115"/>
<dbReference type="GO" id="GO:0004497">
    <property type="term" value="F:monooxygenase activity"/>
    <property type="evidence" value="ECO:0007669"/>
    <property type="project" value="InterPro"/>
</dbReference>
<dbReference type="Proteomes" id="UP000095210">
    <property type="component" value="Chromosome"/>
</dbReference>
<reference evidence="4" key="1">
    <citation type="submission" date="2016-03" db="EMBL/GenBank/DDBJ databases">
        <title>Complete genome sequence of the type strain Actinoalloteichus hymeniacidonis DSM 45092.</title>
        <authorList>
            <person name="Schaffert L."/>
            <person name="Albersmeier A."/>
            <person name="Winkler A."/>
            <person name="Kalinowski J."/>
            <person name="Zotchev S."/>
            <person name="Ruckert C."/>
        </authorList>
    </citation>
    <scope>NUCLEOTIDE SEQUENCE [LARGE SCALE GENOMIC DNA]</scope>
    <source>
        <strain evidence="4">HPA177(T) (DSM 45092(T))</strain>
    </source>
</reference>
<organism evidence="3 4">
    <name type="scientific">Actinoalloteichus hymeniacidonis</name>
    <dbReference type="NCBI Taxonomy" id="340345"/>
    <lineage>
        <taxon>Bacteria</taxon>
        <taxon>Bacillati</taxon>
        <taxon>Actinomycetota</taxon>
        <taxon>Actinomycetes</taxon>
        <taxon>Pseudonocardiales</taxon>
        <taxon>Pseudonocardiaceae</taxon>
        <taxon>Actinoalloteichus</taxon>
    </lineage>
</organism>
<dbReference type="Gene3D" id="1.10.630.10">
    <property type="entry name" value="Cytochrome P450"/>
    <property type="match status" value="1"/>
</dbReference>
<evidence type="ECO:0000256" key="1">
    <source>
        <dbReference type="ARBA" id="ARBA00010617"/>
    </source>
</evidence>
<dbReference type="PANTHER" id="PTHR46696">
    <property type="entry name" value="P450, PUTATIVE (EUROFUNG)-RELATED"/>
    <property type="match status" value="1"/>
</dbReference>
<dbReference type="GO" id="GO:0016705">
    <property type="term" value="F:oxidoreductase activity, acting on paired donors, with incorporation or reduction of molecular oxygen"/>
    <property type="evidence" value="ECO:0007669"/>
    <property type="project" value="InterPro"/>
</dbReference>
<evidence type="ECO:0000256" key="2">
    <source>
        <dbReference type="SAM" id="MobiDB-lite"/>
    </source>
</evidence>
<gene>
    <name evidence="3" type="ORF">TL08_17115</name>
</gene>
<dbReference type="PROSITE" id="PS00086">
    <property type="entry name" value="CYTOCHROME_P450"/>
    <property type="match status" value="1"/>
</dbReference>
<dbReference type="GO" id="GO:0020037">
    <property type="term" value="F:heme binding"/>
    <property type="evidence" value="ECO:0007669"/>
    <property type="project" value="InterPro"/>
</dbReference>
<dbReference type="AlphaFoldDB" id="A0AAC9HRU3"/>
<dbReference type="SUPFAM" id="SSF48264">
    <property type="entry name" value="Cytochrome P450"/>
    <property type="match status" value="1"/>
</dbReference>